<reference evidence="1 2" key="1">
    <citation type="submission" date="2019-03" db="EMBL/GenBank/DDBJ databases">
        <title>Single cell metagenomics reveals metabolic interactions within the superorganism composed of flagellate Streblomastix strix and complex community of Bacteroidetes bacteria on its surface.</title>
        <authorList>
            <person name="Treitli S.C."/>
            <person name="Kolisko M."/>
            <person name="Husnik F."/>
            <person name="Keeling P."/>
            <person name="Hampl V."/>
        </authorList>
    </citation>
    <scope>NUCLEOTIDE SEQUENCE [LARGE SCALE GENOMIC DNA]</scope>
    <source>
        <strain evidence="1">ST1C</strain>
    </source>
</reference>
<accession>A0A5J4U3F1</accession>
<gene>
    <name evidence="1" type="ORF">EZS28_039700</name>
</gene>
<comment type="caution">
    <text evidence="1">The sequence shown here is derived from an EMBL/GenBank/DDBJ whole genome shotgun (WGS) entry which is preliminary data.</text>
</comment>
<feature type="non-terminal residue" evidence="1">
    <location>
        <position position="1"/>
    </location>
</feature>
<dbReference type="AlphaFoldDB" id="A0A5J4U3F1"/>
<dbReference type="EMBL" id="SNRW01021240">
    <property type="protein sequence ID" value="KAA6364773.1"/>
    <property type="molecule type" value="Genomic_DNA"/>
</dbReference>
<evidence type="ECO:0000313" key="2">
    <source>
        <dbReference type="Proteomes" id="UP000324800"/>
    </source>
</evidence>
<evidence type="ECO:0000313" key="1">
    <source>
        <dbReference type="EMBL" id="KAA6364773.1"/>
    </source>
</evidence>
<proteinExistence type="predicted"/>
<organism evidence="1 2">
    <name type="scientific">Streblomastix strix</name>
    <dbReference type="NCBI Taxonomy" id="222440"/>
    <lineage>
        <taxon>Eukaryota</taxon>
        <taxon>Metamonada</taxon>
        <taxon>Preaxostyla</taxon>
        <taxon>Oxymonadida</taxon>
        <taxon>Streblomastigidae</taxon>
        <taxon>Streblomastix</taxon>
    </lineage>
</organism>
<protein>
    <submittedName>
        <fullName evidence="1">Uncharacterized protein</fullName>
    </submittedName>
</protein>
<name>A0A5J4U3F1_9EUKA</name>
<sequence length="92" mass="10378">YAEAIWGTVGVSGSIPDEEFVRLVLEIWPDQSVWVRDGDWLSRYNCMALEQELGRDALSDIDVGLVQESAGQDDEFVGQEDDQVGCYDEYEV</sequence>
<dbReference type="Proteomes" id="UP000324800">
    <property type="component" value="Unassembled WGS sequence"/>
</dbReference>